<evidence type="ECO:0000256" key="10">
    <source>
        <dbReference type="PIRSR" id="PIRSR634016-2"/>
    </source>
</evidence>
<keyword evidence="8 13" id="KW-0482">Metalloprotease</keyword>
<keyword evidence="18" id="KW-1185">Reference proteome</keyword>
<dbReference type="Gene3D" id="1.10.390.10">
    <property type="entry name" value="Neutral Protease Domain 2"/>
    <property type="match status" value="1"/>
</dbReference>
<dbReference type="Pfam" id="PF17900">
    <property type="entry name" value="Peptidase_M1_N"/>
    <property type="match status" value="1"/>
</dbReference>
<dbReference type="GO" id="GO:0005615">
    <property type="term" value="C:extracellular space"/>
    <property type="evidence" value="ECO:0007669"/>
    <property type="project" value="TreeGrafter"/>
</dbReference>
<evidence type="ECO:0000256" key="9">
    <source>
        <dbReference type="PIRSR" id="PIRSR634016-1"/>
    </source>
</evidence>
<dbReference type="AlphaFoldDB" id="B9XJQ3"/>
<keyword evidence="6 13" id="KW-0378">Hydrolase</keyword>
<feature type="site" description="Transition state stabilizer" evidence="12">
    <location>
        <position position="413"/>
    </location>
</feature>
<dbReference type="FunFam" id="1.10.390.10:FF:000001">
    <property type="entry name" value="Aminopeptidase"/>
    <property type="match status" value="1"/>
</dbReference>
<evidence type="ECO:0000256" key="7">
    <source>
        <dbReference type="ARBA" id="ARBA00022833"/>
    </source>
</evidence>
<dbReference type="Gene3D" id="1.25.50.20">
    <property type="match status" value="1"/>
</dbReference>
<evidence type="ECO:0000256" key="6">
    <source>
        <dbReference type="ARBA" id="ARBA00022801"/>
    </source>
</evidence>
<dbReference type="GO" id="GO:0016020">
    <property type="term" value="C:membrane"/>
    <property type="evidence" value="ECO:0007669"/>
    <property type="project" value="TreeGrafter"/>
</dbReference>
<feature type="binding site" evidence="11">
    <location>
        <position position="328"/>
    </location>
    <ligand>
        <name>Zn(2+)</name>
        <dbReference type="ChEBI" id="CHEBI:29105"/>
        <note>catalytic</note>
    </ligand>
</feature>
<dbReference type="InterPro" id="IPR034016">
    <property type="entry name" value="M1_APN-typ"/>
</dbReference>
<evidence type="ECO:0000256" key="5">
    <source>
        <dbReference type="ARBA" id="ARBA00022723"/>
    </source>
</evidence>
<keyword evidence="5 11" id="KW-0479">Metal-binding</keyword>
<dbReference type="GO" id="GO:0070006">
    <property type="term" value="F:metalloaminopeptidase activity"/>
    <property type="evidence" value="ECO:0007669"/>
    <property type="project" value="TreeGrafter"/>
</dbReference>
<feature type="binding site" evidence="11">
    <location>
        <position position="332"/>
    </location>
    <ligand>
        <name>Zn(2+)</name>
        <dbReference type="ChEBI" id="CHEBI:29105"/>
        <note>catalytic</note>
    </ligand>
</feature>
<keyword evidence="4 13" id="KW-0645">Protease</keyword>
<proteinExistence type="inferred from homology"/>
<evidence type="ECO:0000313" key="17">
    <source>
        <dbReference type="EMBL" id="EEF59929.1"/>
    </source>
</evidence>
<evidence type="ECO:0000256" key="8">
    <source>
        <dbReference type="ARBA" id="ARBA00023049"/>
    </source>
</evidence>
<feature type="active site" description="Proton acceptor" evidence="9">
    <location>
        <position position="329"/>
    </location>
</feature>
<dbReference type="GO" id="GO:0008270">
    <property type="term" value="F:zinc ion binding"/>
    <property type="evidence" value="ECO:0007669"/>
    <property type="project" value="UniProtKB-UniRule"/>
</dbReference>
<evidence type="ECO:0000259" key="16">
    <source>
        <dbReference type="Pfam" id="PF17900"/>
    </source>
</evidence>
<feature type="domain" description="Aminopeptidase N-like N-terminal" evidence="16">
    <location>
        <begin position="42"/>
        <end position="222"/>
    </location>
</feature>
<dbReference type="InterPro" id="IPR045357">
    <property type="entry name" value="Aminopeptidase_N-like_N"/>
</dbReference>
<dbReference type="InterPro" id="IPR001930">
    <property type="entry name" value="Peptidase_M1"/>
</dbReference>
<dbReference type="GO" id="GO:0005737">
    <property type="term" value="C:cytoplasm"/>
    <property type="evidence" value="ECO:0007669"/>
    <property type="project" value="TreeGrafter"/>
</dbReference>
<accession>B9XJQ3</accession>
<dbReference type="RefSeq" id="WP_007416046.1">
    <property type="nucleotide sequence ID" value="NZ_ABOX02000022.1"/>
</dbReference>
<evidence type="ECO:0000256" key="11">
    <source>
        <dbReference type="PIRSR" id="PIRSR634016-3"/>
    </source>
</evidence>
<dbReference type="EC" id="3.4.11.-" evidence="13"/>
<evidence type="ECO:0000259" key="15">
    <source>
        <dbReference type="Pfam" id="PF11838"/>
    </source>
</evidence>
<dbReference type="InterPro" id="IPR042097">
    <property type="entry name" value="Aminopeptidase_N-like_N_sf"/>
</dbReference>
<gene>
    <name evidence="17" type="ORF">Cflav_PD2733</name>
</gene>
<feature type="binding site" evidence="10">
    <location>
        <position position="159"/>
    </location>
    <ligand>
        <name>substrate</name>
    </ligand>
</feature>
<feature type="domain" description="ERAP1-like C-terminal" evidence="15">
    <location>
        <begin position="561"/>
        <end position="870"/>
    </location>
</feature>
<dbReference type="GO" id="GO:0006508">
    <property type="term" value="P:proteolysis"/>
    <property type="evidence" value="ECO:0007669"/>
    <property type="project" value="UniProtKB-KW"/>
</dbReference>
<comment type="similarity">
    <text evidence="2 13">Belongs to the peptidase M1 family.</text>
</comment>
<dbReference type="Pfam" id="PF11838">
    <property type="entry name" value="ERAP1_C"/>
    <property type="match status" value="1"/>
</dbReference>
<dbReference type="InterPro" id="IPR014782">
    <property type="entry name" value="Peptidase_M1_dom"/>
</dbReference>
<evidence type="ECO:0000256" key="2">
    <source>
        <dbReference type="ARBA" id="ARBA00010136"/>
    </source>
</evidence>
<dbReference type="InterPro" id="IPR024571">
    <property type="entry name" value="ERAP1-like_C_dom"/>
</dbReference>
<dbReference type="PANTHER" id="PTHR11533">
    <property type="entry name" value="PROTEASE M1 ZINC METALLOPROTEASE"/>
    <property type="match status" value="1"/>
</dbReference>
<comment type="cofactor">
    <cofactor evidence="11 13">
        <name>Zn(2+)</name>
        <dbReference type="ChEBI" id="CHEBI:29105"/>
    </cofactor>
    <text evidence="11 13">Binds 1 zinc ion per subunit.</text>
</comment>
<dbReference type="STRING" id="320771.Cflav_PD2733"/>
<comment type="caution">
    <text evidence="17">The sequence shown here is derived from an EMBL/GenBank/DDBJ whole genome shotgun (WGS) entry which is preliminary data.</text>
</comment>
<dbReference type="EMBL" id="ABOX02000022">
    <property type="protein sequence ID" value="EEF59929.1"/>
    <property type="molecule type" value="Genomic_DNA"/>
</dbReference>
<dbReference type="Gene3D" id="2.60.40.1910">
    <property type="match status" value="1"/>
</dbReference>
<evidence type="ECO:0000256" key="4">
    <source>
        <dbReference type="ARBA" id="ARBA00022670"/>
    </source>
</evidence>
<evidence type="ECO:0000256" key="12">
    <source>
        <dbReference type="PIRSR" id="PIRSR634016-4"/>
    </source>
</evidence>
<feature type="binding site" evidence="11">
    <location>
        <position position="351"/>
    </location>
    <ligand>
        <name>Zn(2+)</name>
        <dbReference type="ChEBI" id="CHEBI:29105"/>
        <note>catalytic</note>
    </ligand>
</feature>
<evidence type="ECO:0000256" key="13">
    <source>
        <dbReference type="RuleBase" id="RU364040"/>
    </source>
</evidence>
<dbReference type="PRINTS" id="PR00756">
    <property type="entry name" value="ALADIPTASE"/>
</dbReference>
<sequence length="898" mass="101010" precursor="true">MRIFRWLPVLVCFVLTAVVLPAIAEAPFSFESTPGKLPKSVVPRHYAIRIEPDLEKFTTRGTVVVDIEVRKPVREIVLNALNLEITSATLFTGKEMALKPTLNKEQQILTLGLPNEISAGKYKLKLEFAGEIGEKAEGLFYVKYATETGKKVMLGTQMEPTDARRMFPCWDEPVFRASFEMTVVVPEKHLAISNMPVEKERKLSNGMKEVKFGRTPPMASYLVVLVSGELEALKGTTEGVDIRIITTEGKKEQGHYALESVQNILAYYNQYFGIKYPLPKLDLIAVPGGFQGAMENWGGITYNERLLLFDPKASSAETKQRVFSVVAHEMAHQWFGNLVTTAWWDNLWLNEGFASWMASKATDHFNPEWQVSLAASLDKAGVMSDDARSATHPIQKAVKNESEANDAFDQITYRKGQAFLRMLENYLGEETFRAGIHSYLSKHRFSNTTTADLWEALGKASHKPVQAIAAGWTEQPGLPLVKVKTECIDGKQLVVLEQERFTVRDPNAKPLEWRIPIALIGSVANAGLSRGEHSNVAAKSVYTLLGESRGTVYFTNCNQIVKANAGNAGYYRVVYQPELFQRLVQHIHELPEIDRLDLLQDSWGMVEANRGSVESYLTLVESLRNEKSWAIWSQVLSVLELFDNLEQGRTEQRAAFEQYACTLIQPQLARLGWEAKAGETITDTLLRSRVISLLGQFGDKGVMSEARLRYGKFLTNPESLSADLRPPVLRIVGRYSDKKTYDEIHELARKAKGTEERQLYYRALAGALDVELARENLAISLTNETVPQEATRMVGEVATFGEHGELAWQFTQEHLQDLLKRVEAFRRNGYVPSIMGAFSDNGRADELVQYVTAHLSMDGLTKAKEVAETIRLKADLKDRELPRVDQWVNRRAEPTKIP</sequence>
<dbReference type="GO" id="GO:0042277">
    <property type="term" value="F:peptide binding"/>
    <property type="evidence" value="ECO:0007669"/>
    <property type="project" value="TreeGrafter"/>
</dbReference>
<evidence type="ECO:0000313" key="18">
    <source>
        <dbReference type="Proteomes" id="UP000003688"/>
    </source>
</evidence>
<evidence type="ECO:0000259" key="14">
    <source>
        <dbReference type="Pfam" id="PF01433"/>
    </source>
</evidence>
<comment type="catalytic activity">
    <reaction evidence="1">
        <text>Release of an N-terminal amino acid, Xaa-|-Yaa- from a peptide, amide or arylamide. Xaa is preferably Ala, but may be most amino acids including Pro (slow action). When a terminal hydrophobic residue is followed by a prolyl residue, the two may be released as an intact Xaa-Pro dipeptide.</text>
        <dbReference type="EC" id="3.4.11.2"/>
    </reaction>
</comment>
<dbReference type="InterPro" id="IPR050344">
    <property type="entry name" value="Peptidase_M1_aminopeptidases"/>
</dbReference>
<dbReference type="SUPFAM" id="SSF63737">
    <property type="entry name" value="Leukotriene A4 hydrolase N-terminal domain"/>
    <property type="match status" value="1"/>
</dbReference>
<dbReference type="Gene3D" id="2.60.40.1730">
    <property type="entry name" value="tricorn interacting facor f3 domain"/>
    <property type="match status" value="1"/>
</dbReference>
<evidence type="ECO:0000256" key="3">
    <source>
        <dbReference type="ARBA" id="ARBA00022438"/>
    </source>
</evidence>
<dbReference type="PANTHER" id="PTHR11533:SF174">
    <property type="entry name" value="PUROMYCIN-SENSITIVE AMINOPEPTIDASE-RELATED"/>
    <property type="match status" value="1"/>
</dbReference>
<dbReference type="OrthoDB" id="9814383at2"/>
<feature type="binding site" evidence="10">
    <location>
        <begin position="292"/>
        <end position="296"/>
    </location>
    <ligand>
        <name>substrate</name>
    </ligand>
</feature>
<dbReference type="InterPro" id="IPR027268">
    <property type="entry name" value="Peptidase_M4/M1_CTD_sf"/>
</dbReference>
<name>B9XJQ3_PEDPL</name>
<keyword evidence="7 11" id="KW-0862">Zinc</keyword>
<dbReference type="Pfam" id="PF01433">
    <property type="entry name" value="Peptidase_M1"/>
    <property type="match status" value="1"/>
</dbReference>
<dbReference type="Proteomes" id="UP000003688">
    <property type="component" value="Unassembled WGS sequence"/>
</dbReference>
<dbReference type="GO" id="GO:0016285">
    <property type="term" value="F:alanyl aminopeptidase activity"/>
    <property type="evidence" value="ECO:0007669"/>
    <property type="project" value="UniProtKB-EC"/>
</dbReference>
<feature type="binding site" evidence="10">
    <location>
        <position position="827"/>
    </location>
    <ligand>
        <name>substrate</name>
    </ligand>
</feature>
<dbReference type="CDD" id="cd09601">
    <property type="entry name" value="M1_APN-Q_like"/>
    <property type="match status" value="1"/>
</dbReference>
<reference evidence="17 18" key="1">
    <citation type="journal article" date="2011" name="J. Bacteriol.">
        <title>Genome sequence of 'Pedosphaera parvula' Ellin514, an aerobic Verrucomicrobial isolate from pasture soil.</title>
        <authorList>
            <person name="Kant R."/>
            <person name="van Passel M.W."/>
            <person name="Sangwan P."/>
            <person name="Palva A."/>
            <person name="Lucas S."/>
            <person name="Copeland A."/>
            <person name="Lapidus A."/>
            <person name="Glavina Del Rio T."/>
            <person name="Dalin E."/>
            <person name="Tice H."/>
            <person name="Bruce D."/>
            <person name="Goodwin L."/>
            <person name="Pitluck S."/>
            <person name="Chertkov O."/>
            <person name="Larimer F.W."/>
            <person name="Land M.L."/>
            <person name="Hauser L."/>
            <person name="Brettin T.S."/>
            <person name="Detter J.C."/>
            <person name="Han S."/>
            <person name="de Vos W.M."/>
            <person name="Janssen P.H."/>
            <person name="Smidt H."/>
        </authorList>
    </citation>
    <scope>NUCLEOTIDE SEQUENCE [LARGE SCALE GENOMIC DNA]</scope>
    <source>
        <strain evidence="17 18">Ellin514</strain>
    </source>
</reference>
<keyword evidence="3 13" id="KW-0031">Aminopeptidase</keyword>
<evidence type="ECO:0000256" key="1">
    <source>
        <dbReference type="ARBA" id="ARBA00000098"/>
    </source>
</evidence>
<organism evidence="17 18">
    <name type="scientific">Pedosphaera parvula (strain Ellin514)</name>
    <dbReference type="NCBI Taxonomy" id="320771"/>
    <lineage>
        <taxon>Bacteria</taxon>
        <taxon>Pseudomonadati</taxon>
        <taxon>Verrucomicrobiota</taxon>
        <taxon>Pedosphaerae</taxon>
        <taxon>Pedosphaerales</taxon>
        <taxon>Pedosphaeraceae</taxon>
        <taxon>Pedosphaera</taxon>
    </lineage>
</organism>
<protein>
    <recommendedName>
        <fullName evidence="13">Aminopeptidase</fullName>
        <ecNumber evidence="13">3.4.11.-</ecNumber>
    </recommendedName>
</protein>
<feature type="domain" description="Peptidase M1 membrane alanine aminopeptidase" evidence="14">
    <location>
        <begin position="256"/>
        <end position="472"/>
    </location>
</feature>
<dbReference type="GO" id="GO:0043171">
    <property type="term" value="P:peptide catabolic process"/>
    <property type="evidence" value="ECO:0007669"/>
    <property type="project" value="TreeGrafter"/>
</dbReference>
<dbReference type="SUPFAM" id="SSF55486">
    <property type="entry name" value="Metalloproteases ('zincins'), catalytic domain"/>
    <property type="match status" value="1"/>
</dbReference>